<organism evidence="1 2">
    <name type="scientific">Liparis tanakae</name>
    <name type="common">Tanaka's snailfish</name>
    <dbReference type="NCBI Taxonomy" id="230148"/>
    <lineage>
        <taxon>Eukaryota</taxon>
        <taxon>Metazoa</taxon>
        <taxon>Chordata</taxon>
        <taxon>Craniata</taxon>
        <taxon>Vertebrata</taxon>
        <taxon>Euteleostomi</taxon>
        <taxon>Actinopterygii</taxon>
        <taxon>Neopterygii</taxon>
        <taxon>Teleostei</taxon>
        <taxon>Neoteleostei</taxon>
        <taxon>Acanthomorphata</taxon>
        <taxon>Eupercaria</taxon>
        <taxon>Perciformes</taxon>
        <taxon>Cottioidei</taxon>
        <taxon>Cottales</taxon>
        <taxon>Liparidae</taxon>
        <taxon>Liparis</taxon>
    </lineage>
</organism>
<keyword evidence="2" id="KW-1185">Reference proteome</keyword>
<gene>
    <name evidence="1" type="ORF">EYF80_042010</name>
</gene>
<evidence type="ECO:0000313" key="2">
    <source>
        <dbReference type="Proteomes" id="UP000314294"/>
    </source>
</evidence>
<name>A0A4Z2G4J5_9TELE</name>
<dbReference type="AlphaFoldDB" id="A0A4Z2G4J5"/>
<sequence length="80" mass="8628">MESVRKKCCITTSLEPKKPLSLTVGVSSRAKVRVSSEADSAVHFQLQQRWGLLKVNSGLVTLLRGRGRGGGEYTVPEVSG</sequence>
<accession>A0A4Z2G4J5</accession>
<dbReference type="EMBL" id="SRLO01000724">
    <property type="protein sequence ID" value="TNN47813.1"/>
    <property type="molecule type" value="Genomic_DNA"/>
</dbReference>
<protein>
    <submittedName>
        <fullName evidence="1">Uncharacterized protein</fullName>
    </submittedName>
</protein>
<reference evidence="1 2" key="1">
    <citation type="submission" date="2019-03" db="EMBL/GenBank/DDBJ databases">
        <title>First draft genome of Liparis tanakae, snailfish: a comprehensive survey of snailfish specific genes.</title>
        <authorList>
            <person name="Kim W."/>
            <person name="Song I."/>
            <person name="Jeong J.-H."/>
            <person name="Kim D."/>
            <person name="Kim S."/>
            <person name="Ryu S."/>
            <person name="Song J.Y."/>
            <person name="Lee S.K."/>
        </authorList>
    </citation>
    <scope>NUCLEOTIDE SEQUENCE [LARGE SCALE GENOMIC DNA]</scope>
    <source>
        <tissue evidence="1">Muscle</tissue>
    </source>
</reference>
<comment type="caution">
    <text evidence="1">The sequence shown here is derived from an EMBL/GenBank/DDBJ whole genome shotgun (WGS) entry which is preliminary data.</text>
</comment>
<dbReference type="Proteomes" id="UP000314294">
    <property type="component" value="Unassembled WGS sequence"/>
</dbReference>
<evidence type="ECO:0000313" key="1">
    <source>
        <dbReference type="EMBL" id="TNN47813.1"/>
    </source>
</evidence>
<proteinExistence type="predicted"/>